<evidence type="ECO:0000256" key="1">
    <source>
        <dbReference type="ARBA" id="ARBA00000085"/>
    </source>
</evidence>
<feature type="coiled-coil region" evidence="6">
    <location>
        <begin position="282"/>
        <end position="362"/>
    </location>
</feature>
<reference evidence="8" key="1">
    <citation type="submission" date="2021-10" db="EMBL/GenBank/DDBJ databases">
        <authorList>
            <person name="Dean J.D."/>
            <person name="Kim M.K."/>
            <person name="Newey C.N."/>
            <person name="Stoker T.S."/>
            <person name="Thompson D.W."/>
            <person name="Grose J.H."/>
        </authorList>
    </citation>
    <scope>NUCLEOTIDE SEQUENCE</scope>
    <source>
        <strain evidence="8">BT178</strain>
    </source>
</reference>
<proteinExistence type="predicted"/>
<dbReference type="InterPro" id="IPR005467">
    <property type="entry name" value="His_kinase_dom"/>
</dbReference>
<keyword evidence="5" id="KW-0418">Kinase</keyword>
<dbReference type="InterPro" id="IPR052162">
    <property type="entry name" value="Sensor_kinase/Photoreceptor"/>
</dbReference>
<dbReference type="EC" id="2.7.13.3" evidence="2"/>
<dbReference type="SUPFAM" id="SSF47384">
    <property type="entry name" value="Homodimeric domain of signal transducing histidine kinase"/>
    <property type="match status" value="1"/>
</dbReference>
<dbReference type="InterPro" id="IPR036890">
    <property type="entry name" value="HATPase_C_sf"/>
</dbReference>
<dbReference type="SUPFAM" id="SSF55874">
    <property type="entry name" value="ATPase domain of HSP90 chaperone/DNA topoisomerase II/histidine kinase"/>
    <property type="match status" value="1"/>
</dbReference>
<dbReference type="CDD" id="cd00082">
    <property type="entry name" value="HisKA"/>
    <property type="match status" value="1"/>
</dbReference>
<keyword evidence="9" id="KW-1185">Reference proteome</keyword>
<dbReference type="Gene3D" id="3.30.565.10">
    <property type="entry name" value="Histidine kinase-like ATPase, C-terminal domain"/>
    <property type="match status" value="1"/>
</dbReference>
<evidence type="ECO:0000256" key="2">
    <source>
        <dbReference type="ARBA" id="ARBA00012438"/>
    </source>
</evidence>
<dbReference type="SMART" id="SM00388">
    <property type="entry name" value="HisKA"/>
    <property type="match status" value="1"/>
</dbReference>
<organism evidence="8 9">
    <name type="scientific">Hymenobacter lucidus</name>
    <dbReference type="NCBI Taxonomy" id="2880930"/>
    <lineage>
        <taxon>Bacteria</taxon>
        <taxon>Pseudomonadati</taxon>
        <taxon>Bacteroidota</taxon>
        <taxon>Cytophagia</taxon>
        <taxon>Cytophagales</taxon>
        <taxon>Hymenobacteraceae</taxon>
        <taxon>Hymenobacter</taxon>
    </lineage>
</organism>
<keyword evidence="6" id="KW-0175">Coiled coil</keyword>
<evidence type="ECO:0000313" key="9">
    <source>
        <dbReference type="Proteomes" id="UP001165296"/>
    </source>
</evidence>
<evidence type="ECO:0000256" key="4">
    <source>
        <dbReference type="ARBA" id="ARBA00022679"/>
    </source>
</evidence>
<evidence type="ECO:0000256" key="5">
    <source>
        <dbReference type="ARBA" id="ARBA00022777"/>
    </source>
</evidence>
<dbReference type="Gene3D" id="3.30.450.20">
    <property type="entry name" value="PAS domain"/>
    <property type="match status" value="3"/>
</dbReference>
<dbReference type="PROSITE" id="PS50109">
    <property type="entry name" value="HIS_KIN"/>
    <property type="match status" value="1"/>
</dbReference>
<feature type="domain" description="Histidine kinase" evidence="7">
    <location>
        <begin position="659"/>
        <end position="876"/>
    </location>
</feature>
<dbReference type="NCBIfam" id="TIGR00229">
    <property type="entry name" value="sensory_box"/>
    <property type="match status" value="1"/>
</dbReference>
<dbReference type="InterPro" id="IPR003661">
    <property type="entry name" value="HisK_dim/P_dom"/>
</dbReference>
<name>A0ABS8AR67_9BACT</name>
<feature type="coiled-coil region" evidence="6">
    <location>
        <begin position="611"/>
        <end position="649"/>
    </location>
</feature>
<comment type="caution">
    <text evidence="8">The sequence shown here is derived from an EMBL/GenBank/DDBJ whole genome shotgun (WGS) entry which is preliminary data.</text>
</comment>
<dbReference type="EMBL" id="JAJADR010000003">
    <property type="protein sequence ID" value="MCB2408713.1"/>
    <property type="molecule type" value="Genomic_DNA"/>
</dbReference>
<dbReference type="InterPro" id="IPR013656">
    <property type="entry name" value="PAS_4"/>
</dbReference>
<dbReference type="PANTHER" id="PTHR43304">
    <property type="entry name" value="PHYTOCHROME-LIKE PROTEIN CPH1"/>
    <property type="match status" value="1"/>
</dbReference>
<dbReference type="InterPro" id="IPR036097">
    <property type="entry name" value="HisK_dim/P_sf"/>
</dbReference>
<gene>
    <name evidence="8" type="ORF">LGH74_12060</name>
</gene>
<accession>A0ABS8AR67</accession>
<evidence type="ECO:0000259" key="7">
    <source>
        <dbReference type="PROSITE" id="PS50109"/>
    </source>
</evidence>
<dbReference type="SUPFAM" id="SSF55785">
    <property type="entry name" value="PYP-like sensor domain (PAS domain)"/>
    <property type="match status" value="3"/>
</dbReference>
<keyword evidence="4" id="KW-0808">Transferase</keyword>
<dbReference type="Pfam" id="PF02518">
    <property type="entry name" value="HATPase_c"/>
    <property type="match status" value="1"/>
</dbReference>
<dbReference type="InterPro" id="IPR004358">
    <property type="entry name" value="Sig_transdc_His_kin-like_C"/>
</dbReference>
<sequence>MSISPASPPQLPDWLPPAELLHTVFDISLTGLIFYLPVFDPADGTTIVDFTFVLLNPAAQRMMSMPERPTLTHNEQWPHSKAHGTFDFHVDAFVTGEPRSYDINYQADGYDNYYRLVARRTGPGLLVSFTDTSDQPRTAVELALRESQTREKVARAEAEAQRQQLQHLIMQAPACIASLQGPELTFTLVNPLYQQLVGERQLTGKPLREAWPELAGQGFFELLEGVYRTGETYYGNEQVAYLDQTNSGRLEPVYFNFIYQATRDAANQVTGVLIFAYDVSEQVKARQLIEQQEQKANNLNEELAATNEELAATNEELHASNEEMLASNTQLTRVQLSLNQLNQQLEARVTERTQALQLAQRETERQKQHLERLFMQAPAAICILNGPELVFELVNPAYQQLFPGRSLLGKPILEALPEITGHTVHQTFVRVYETGVTHEEQALLIPLTRPGDGMLENRYFNYIQQARYNEHGHIDGVLVFAFEVTEQVRARQASEATAHQLQVLTNALPVLIAYVDQQQKYQFANQAYQTWFDQNPADLLDQPVREILGDTAYGEVQGYIERGLAGELVDFEARMPYRQDFVRHIRTSYVPDVHDGQVAGFFSLVTDITEQVVARQQVQHLNEELAAINEELQVSNEDLRDTNEQLTRTNVDLDNFIYTASHDLKAPISNIEGLLYALREELPADVNTAGQIGPILTRMLDSVDRFKRTIGHLTEVSKLQKEHTPTSAAVDLAAIISDVRLDLAPLLQESGAELLVEVAHCPSILFPEKNLRSIVYNLLSNALKYRAPDRPLRIGLRCHTTAQQIVLEVRDNGLGIDETQQARLFTMFQRFHAHVEGSGIGLYMVKKMVENAGGRIEVSSQPGVGTTFSVYFKLNSSPIA</sequence>
<dbReference type="InterPro" id="IPR003594">
    <property type="entry name" value="HATPase_dom"/>
</dbReference>
<dbReference type="Gene3D" id="1.10.287.130">
    <property type="match status" value="1"/>
</dbReference>
<dbReference type="InterPro" id="IPR035965">
    <property type="entry name" value="PAS-like_dom_sf"/>
</dbReference>
<dbReference type="RefSeq" id="WP_226176008.1">
    <property type="nucleotide sequence ID" value="NZ_JAJADR010000003.1"/>
</dbReference>
<protein>
    <recommendedName>
        <fullName evidence="2">histidine kinase</fullName>
        <ecNumber evidence="2">2.7.13.3</ecNumber>
    </recommendedName>
</protein>
<evidence type="ECO:0000313" key="8">
    <source>
        <dbReference type="EMBL" id="MCB2408713.1"/>
    </source>
</evidence>
<evidence type="ECO:0000256" key="3">
    <source>
        <dbReference type="ARBA" id="ARBA00022553"/>
    </source>
</evidence>
<dbReference type="PRINTS" id="PR00344">
    <property type="entry name" value="BCTRLSENSOR"/>
</dbReference>
<evidence type="ECO:0000256" key="6">
    <source>
        <dbReference type="SAM" id="Coils"/>
    </source>
</evidence>
<dbReference type="InterPro" id="IPR000014">
    <property type="entry name" value="PAS"/>
</dbReference>
<comment type="catalytic activity">
    <reaction evidence="1">
        <text>ATP + protein L-histidine = ADP + protein N-phospho-L-histidine.</text>
        <dbReference type="EC" id="2.7.13.3"/>
    </reaction>
</comment>
<dbReference type="Pfam" id="PF08448">
    <property type="entry name" value="PAS_4"/>
    <property type="match status" value="3"/>
</dbReference>
<dbReference type="PANTHER" id="PTHR43304:SF1">
    <property type="entry name" value="PAC DOMAIN-CONTAINING PROTEIN"/>
    <property type="match status" value="1"/>
</dbReference>
<dbReference type="SMART" id="SM00387">
    <property type="entry name" value="HATPase_c"/>
    <property type="match status" value="1"/>
</dbReference>
<keyword evidence="3" id="KW-0597">Phosphoprotein</keyword>
<dbReference type="SMART" id="SM00091">
    <property type="entry name" value="PAS"/>
    <property type="match status" value="3"/>
</dbReference>
<dbReference type="Proteomes" id="UP001165296">
    <property type="component" value="Unassembled WGS sequence"/>
</dbReference>